<dbReference type="GO" id="GO:0008902">
    <property type="term" value="F:hydroxymethylpyrimidine kinase activity"/>
    <property type="evidence" value="ECO:0007669"/>
    <property type="project" value="TreeGrafter"/>
</dbReference>
<evidence type="ECO:0000256" key="8">
    <source>
        <dbReference type="SAM" id="SignalP"/>
    </source>
</evidence>
<sequence>MFPSWRGVLLSSLCVRKLSAFAAAPLLPRRGRFGGTRSQSTSRAAMSSGEGCPKPIVWTIAGSDSGGGAGIQADLHAMHSLGVHGCSVITAMTAQNSHAVTHVEYASVEMIQATIDALQSDLPPAAVKLGMMGTDAVVSVVGAFLEGYKGNVVCDPVMVSTSGSRLLPEGAEALMKERVFPRATMITPNLIEAEVLLGRSLRTPADVEAGAASLLASSAAGGVLIKGGHSEDEREPGGADRPSARQRYSQDYWTDGTPGGSFWLTTPRVDSDDTHGTGCTLSSAAAACLAKGLDPADSVVLAKAYVTQGIRVARRFGKGPGPVAHTGWPSRADCFPWVTATAEGGAGGRPEAFPKCHDDWGLYPVVETAEWVEKLLSLGVRDIQLRVKGASPEALDAEVARAAQACRDSAAGAGGGGGRLWVNDFWRAAVRHGAYGVHLGQEDLEAGGGEALSAISKAGLRLGLSTHSYLELARATAVRPSYISLGPVFETTSKKVAFSPRGAVLVGAWRALVDVPLIAIGGISLERAPEVLEAGADSIAVISAITKADDVEEAVRQWDTAFEARRRPLSPSPSS</sequence>
<dbReference type="GO" id="GO:0005829">
    <property type="term" value="C:cytosol"/>
    <property type="evidence" value="ECO:0007669"/>
    <property type="project" value="TreeGrafter"/>
</dbReference>
<dbReference type="InterPro" id="IPR022998">
    <property type="entry name" value="ThiamineP_synth_TenI"/>
</dbReference>
<dbReference type="FunFam" id="3.40.1190.20:FF:000003">
    <property type="entry name" value="Phosphomethylpyrimidine kinase ThiD"/>
    <property type="match status" value="1"/>
</dbReference>
<feature type="compositionally biased region" description="Basic and acidic residues" evidence="7">
    <location>
        <begin position="228"/>
        <end position="238"/>
    </location>
</feature>
<dbReference type="InterPro" id="IPR004399">
    <property type="entry name" value="HMP/HMP-P_kinase_dom"/>
</dbReference>
<dbReference type="STRING" id="2880.D8LP23"/>
<feature type="signal peptide" evidence="8">
    <location>
        <begin position="1"/>
        <end position="20"/>
    </location>
</feature>
<protein>
    <submittedName>
        <fullName evidence="11">Thiamine monophosphate synthase</fullName>
    </submittedName>
</protein>
<dbReference type="CDD" id="cd00564">
    <property type="entry name" value="TMP_TenI"/>
    <property type="match status" value="1"/>
</dbReference>
<evidence type="ECO:0000256" key="3">
    <source>
        <dbReference type="ARBA" id="ARBA00022741"/>
    </source>
</evidence>
<dbReference type="CDD" id="cd01169">
    <property type="entry name" value="HMPP_kinase"/>
    <property type="match status" value="1"/>
</dbReference>
<evidence type="ECO:0000259" key="9">
    <source>
        <dbReference type="Pfam" id="PF02581"/>
    </source>
</evidence>
<keyword evidence="8" id="KW-0732">Signal</keyword>
<dbReference type="SUPFAM" id="SSF51391">
    <property type="entry name" value="Thiamin phosphate synthase"/>
    <property type="match status" value="1"/>
</dbReference>
<evidence type="ECO:0000256" key="6">
    <source>
        <dbReference type="ARBA" id="ARBA00023268"/>
    </source>
</evidence>
<dbReference type="PANTHER" id="PTHR20858:SF17">
    <property type="entry name" value="HYDROXYMETHYLPYRIMIDINE_PHOSPHOMETHYLPYRIMIDINE KINASE THI20-RELATED"/>
    <property type="match status" value="1"/>
</dbReference>
<dbReference type="SUPFAM" id="SSF53613">
    <property type="entry name" value="Ribokinase-like"/>
    <property type="match status" value="1"/>
</dbReference>
<dbReference type="GO" id="GO:0009228">
    <property type="term" value="P:thiamine biosynthetic process"/>
    <property type="evidence" value="ECO:0007669"/>
    <property type="project" value="UniProtKB-KW"/>
</dbReference>
<evidence type="ECO:0000256" key="5">
    <source>
        <dbReference type="ARBA" id="ARBA00022840"/>
    </source>
</evidence>
<comment type="cofactor">
    <cofactor evidence="1">
        <name>Mg(2+)</name>
        <dbReference type="ChEBI" id="CHEBI:18420"/>
    </cofactor>
</comment>
<dbReference type="GO" id="GO:0005524">
    <property type="term" value="F:ATP binding"/>
    <property type="evidence" value="ECO:0007669"/>
    <property type="project" value="UniProtKB-KW"/>
</dbReference>
<dbReference type="InterPro" id="IPR013749">
    <property type="entry name" value="PM/HMP-P_kinase-1"/>
</dbReference>
<dbReference type="Proteomes" id="UP000002630">
    <property type="component" value="Linkage Group LG16"/>
</dbReference>
<keyword evidence="12" id="KW-1185">Reference proteome</keyword>
<evidence type="ECO:0000256" key="7">
    <source>
        <dbReference type="SAM" id="MobiDB-lite"/>
    </source>
</evidence>
<keyword evidence="5" id="KW-0067">ATP-binding</keyword>
<dbReference type="PANTHER" id="PTHR20858">
    <property type="entry name" value="PHOSPHOMETHYLPYRIMIDINE KINASE"/>
    <property type="match status" value="1"/>
</dbReference>
<name>D8LP23_ECTSI</name>
<dbReference type="Pfam" id="PF02581">
    <property type="entry name" value="TMP-TENI"/>
    <property type="match status" value="1"/>
</dbReference>
<keyword evidence="3" id="KW-0547">Nucleotide-binding</keyword>
<dbReference type="InterPro" id="IPR029056">
    <property type="entry name" value="Ribokinase-like"/>
</dbReference>
<feature type="chain" id="PRO_5003117399" evidence="8">
    <location>
        <begin position="21"/>
        <end position="575"/>
    </location>
</feature>
<dbReference type="Gene3D" id="3.40.1190.20">
    <property type="match status" value="1"/>
</dbReference>
<evidence type="ECO:0000256" key="4">
    <source>
        <dbReference type="ARBA" id="ARBA00022777"/>
    </source>
</evidence>
<feature type="domain" description="Pyridoxamine kinase/Phosphomethylpyrimidine kinase" evidence="10">
    <location>
        <begin position="64"/>
        <end position="323"/>
    </location>
</feature>
<dbReference type="InterPro" id="IPR013785">
    <property type="entry name" value="Aldolase_TIM"/>
</dbReference>
<keyword evidence="4" id="KW-0418">Kinase</keyword>
<evidence type="ECO:0000256" key="2">
    <source>
        <dbReference type="ARBA" id="ARBA00022679"/>
    </source>
</evidence>
<proteinExistence type="predicted"/>
<keyword evidence="6" id="KW-0511">Multifunctional enzyme</keyword>
<reference evidence="11 12" key="1">
    <citation type="journal article" date="2010" name="Nature">
        <title>The Ectocarpus genome and the independent evolution of multicellularity in brown algae.</title>
        <authorList>
            <person name="Cock J.M."/>
            <person name="Sterck L."/>
            <person name="Rouze P."/>
            <person name="Scornet D."/>
            <person name="Allen A.E."/>
            <person name="Amoutzias G."/>
            <person name="Anthouard V."/>
            <person name="Artiguenave F."/>
            <person name="Aury J.M."/>
            <person name="Badger J.H."/>
            <person name="Beszteri B."/>
            <person name="Billiau K."/>
            <person name="Bonnet E."/>
            <person name="Bothwell J.H."/>
            <person name="Bowler C."/>
            <person name="Boyen C."/>
            <person name="Brownlee C."/>
            <person name="Carrano C.J."/>
            <person name="Charrier B."/>
            <person name="Cho G.Y."/>
            <person name="Coelho S.M."/>
            <person name="Collen J."/>
            <person name="Corre E."/>
            <person name="Da Silva C."/>
            <person name="Delage L."/>
            <person name="Delaroque N."/>
            <person name="Dittami S.M."/>
            <person name="Doulbeau S."/>
            <person name="Elias M."/>
            <person name="Farnham G."/>
            <person name="Gachon C.M."/>
            <person name="Gschloessl B."/>
            <person name="Heesch S."/>
            <person name="Jabbari K."/>
            <person name="Jubin C."/>
            <person name="Kawai H."/>
            <person name="Kimura K."/>
            <person name="Kloareg B."/>
            <person name="Kupper F.C."/>
            <person name="Lang D."/>
            <person name="Le Bail A."/>
            <person name="Leblanc C."/>
            <person name="Lerouge P."/>
            <person name="Lohr M."/>
            <person name="Lopez P.J."/>
            <person name="Martens C."/>
            <person name="Maumus F."/>
            <person name="Michel G."/>
            <person name="Miranda-Saavedra D."/>
            <person name="Morales J."/>
            <person name="Moreau H."/>
            <person name="Motomura T."/>
            <person name="Nagasato C."/>
            <person name="Napoli C.A."/>
            <person name="Nelson D.R."/>
            <person name="Nyvall-Collen P."/>
            <person name="Peters A.F."/>
            <person name="Pommier C."/>
            <person name="Potin P."/>
            <person name="Poulain J."/>
            <person name="Quesneville H."/>
            <person name="Read B."/>
            <person name="Rensing S.A."/>
            <person name="Ritter A."/>
            <person name="Rousvoal S."/>
            <person name="Samanta M."/>
            <person name="Samson G."/>
            <person name="Schroeder D.C."/>
            <person name="Segurens B."/>
            <person name="Strittmatter M."/>
            <person name="Tonon T."/>
            <person name="Tregear J.W."/>
            <person name="Valentin K."/>
            <person name="von Dassow P."/>
            <person name="Yamagishi T."/>
            <person name="Van de Peer Y."/>
            <person name="Wincker P."/>
        </authorList>
    </citation>
    <scope>NUCLEOTIDE SEQUENCE [LARGE SCALE GENOMIC DNA]</scope>
    <source>
        <strain evidence="12">Ec32 / CCAP1310/4</strain>
    </source>
</reference>
<dbReference type="EMBL" id="FN648730">
    <property type="protein sequence ID" value="CBN80294.1"/>
    <property type="molecule type" value="Genomic_DNA"/>
</dbReference>
<dbReference type="Pfam" id="PF08543">
    <property type="entry name" value="Phos_pyr_kin"/>
    <property type="match status" value="1"/>
</dbReference>
<keyword evidence="2" id="KW-0808">Transferase</keyword>
<dbReference type="GO" id="GO:0008972">
    <property type="term" value="F:phosphomethylpyrimidine kinase activity"/>
    <property type="evidence" value="ECO:0007669"/>
    <property type="project" value="InterPro"/>
</dbReference>
<dbReference type="OrthoDB" id="10028886at2759"/>
<gene>
    <name evidence="11" type="primary">Th1</name>
    <name evidence="11" type="ORF">Esi_0052_0039</name>
</gene>
<dbReference type="InterPro" id="IPR036206">
    <property type="entry name" value="ThiamineP_synth_sf"/>
</dbReference>
<evidence type="ECO:0000313" key="11">
    <source>
        <dbReference type="EMBL" id="CBN80294.1"/>
    </source>
</evidence>
<accession>D8LP23</accession>
<evidence type="ECO:0000256" key="1">
    <source>
        <dbReference type="ARBA" id="ARBA00001946"/>
    </source>
</evidence>
<dbReference type="NCBIfam" id="TIGR00097">
    <property type="entry name" value="HMP-P_kinase"/>
    <property type="match status" value="1"/>
</dbReference>
<feature type="domain" description="Thiamine phosphate synthase/TenI" evidence="9">
    <location>
        <begin position="368"/>
        <end position="545"/>
    </location>
</feature>
<dbReference type="Gene3D" id="3.20.20.70">
    <property type="entry name" value="Aldolase class I"/>
    <property type="match status" value="1"/>
</dbReference>
<evidence type="ECO:0000259" key="10">
    <source>
        <dbReference type="Pfam" id="PF08543"/>
    </source>
</evidence>
<organism evidence="11 12">
    <name type="scientific">Ectocarpus siliculosus</name>
    <name type="common">Brown alga</name>
    <name type="synonym">Conferva siliculosa</name>
    <dbReference type="NCBI Taxonomy" id="2880"/>
    <lineage>
        <taxon>Eukaryota</taxon>
        <taxon>Sar</taxon>
        <taxon>Stramenopiles</taxon>
        <taxon>Ochrophyta</taxon>
        <taxon>PX clade</taxon>
        <taxon>Phaeophyceae</taxon>
        <taxon>Ectocarpales</taxon>
        <taxon>Ectocarpaceae</taxon>
        <taxon>Ectocarpus</taxon>
    </lineage>
</organism>
<dbReference type="InParanoid" id="D8LP23"/>
<dbReference type="AlphaFoldDB" id="D8LP23"/>
<dbReference type="EMBL" id="FN649741">
    <property type="protein sequence ID" value="CBN80294.1"/>
    <property type="molecule type" value="Genomic_DNA"/>
</dbReference>
<feature type="region of interest" description="Disordered" evidence="7">
    <location>
        <begin position="226"/>
        <end position="253"/>
    </location>
</feature>
<dbReference type="OMA" id="YNIGSER"/>
<evidence type="ECO:0000313" key="12">
    <source>
        <dbReference type="Proteomes" id="UP000002630"/>
    </source>
</evidence>
<dbReference type="eggNOG" id="KOG2598">
    <property type="taxonomic scope" value="Eukaryota"/>
</dbReference>